<dbReference type="Proteomes" id="UP001287286">
    <property type="component" value="Unassembled WGS sequence"/>
</dbReference>
<name>A0ABR0CF91_PURLI</name>
<feature type="region of interest" description="Disordered" evidence="1">
    <location>
        <begin position="391"/>
        <end position="411"/>
    </location>
</feature>
<keyword evidence="3" id="KW-1185">Reference proteome</keyword>
<proteinExistence type="predicted"/>
<gene>
    <name evidence="2" type="ORF">Purlil1_665</name>
</gene>
<feature type="region of interest" description="Disordered" evidence="1">
    <location>
        <begin position="51"/>
        <end position="96"/>
    </location>
</feature>
<feature type="region of interest" description="Disordered" evidence="1">
    <location>
        <begin position="343"/>
        <end position="363"/>
    </location>
</feature>
<feature type="compositionally biased region" description="Polar residues" evidence="1">
    <location>
        <begin position="511"/>
        <end position="527"/>
    </location>
</feature>
<feature type="compositionally biased region" description="Basic residues" evidence="1">
    <location>
        <begin position="479"/>
        <end position="488"/>
    </location>
</feature>
<evidence type="ECO:0000256" key="1">
    <source>
        <dbReference type="SAM" id="MobiDB-lite"/>
    </source>
</evidence>
<sequence>MTDWCGRSAKVQEPSGQPASVEWWYRCGNGRRSTVLSVCGAGACRMQRLTIPGLAPTPNDANANDGVARAQSREPVEPARANGKTPPPPSPLQTARPWPVPISHIARAQRCAALRGIGPRWRPHPTWVPRLRCHSAPERPGGKTMAAAAATAGGRLDETTRLAAVEAPNLRRSLFLRAGGWPGWPGFGGALEGPFAASPPSPRVASSLGPSWKANRGLAGTRSGLACIGLLSPERLLAATSTILPASSSGLWMKGPLQALIAQAEAAPAGCDTLTRARRKQSFFRLACSFPPSGSPVALLARPPLVYRFIGRVPPAGAVRGRGACVSEVLKQGDLIAMAIRKTANSRPRAPRSRGVPLLRPHGQPASLLTPAMRFEFARVDEYEAGGRAGRHELSKASPSVPPPQAPAGHWDDWEGTLASAGNSGRDEGGAGRFTDGVMDLLFVVSCRVAPARAAPACLSTMPPSGTHRTYLTSFPAHQQRHPHRRLPGRPPITAPRRRNPPTLCRGRSRLGQSCAKTPPVATQKSSPCLPETPSSHHRPAKQLAFGIHSTPGHPSLMRRSVTCSPGLLESGVWRPTMDTTRYETRPRDGNASNSLSISRAHFPKLRSTPRLRLRIMVMAAAGPALPARLTGMQAWQGRAPRLPPPPPHLHGTWKAIVCGSTSAAAVLPPAVKKNRLAADDARQVLPRRA</sequence>
<evidence type="ECO:0000313" key="2">
    <source>
        <dbReference type="EMBL" id="KAK4094969.1"/>
    </source>
</evidence>
<reference evidence="2 3" key="1">
    <citation type="journal article" date="2024" name="Microbiol. Resour. Announc.">
        <title>Genome annotations for the ascomycete fungi Trichoderma harzianum, Trichoderma aggressivum, and Purpureocillium lilacinum.</title>
        <authorList>
            <person name="Beijen E.P.W."/>
            <person name="Ohm R.A."/>
        </authorList>
    </citation>
    <scope>NUCLEOTIDE SEQUENCE [LARGE SCALE GENOMIC DNA]</scope>
    <source>
        <strain evidence="2 3">CBS 150709</strain>
    </source>
</reference>
<evidence type="ECO:0000313" key="3">
    <source>
        <dbReference type="Proteomes" id="UP001287286"/>
    </source>
</evidence>
<accession>A0ABR0CF91</accession>
<protein>
    <submittedName>
        <fullName evidence="2">Uncharacterized protein</fullName>
    </submittedName>
</protein>
<comment type="caution">
    <text evidence="2">The sequence shown here is derived from an EMBL/GenBank/DDBJ whole genome shotgun (WGS) entry which is preliminary data.</text>
</comment>
<organism evidence="2 3">
    <name type="scientific">Purpureocillium lilacinum</name>
    <name type="common">Paecilomyces lilacinus</name>
    <dbReference type="NCBI Taxonomy" id="33203"/>
    <lineage>
        <taxon>Eukaryota</taxon>
        <taxon>Fungi</taxon>
        <taxon>Dikarya</taxon>
        <taxon>Ascomycota</taxon>
        <taxon>Pezizomycotina</taxon>
        <taxon>Sordariomycetes</taxon>
        <taxon>Hypocreomycetidae</taxon>
        <taxon>Hypocreales</taxon>
        <taxon>Ophiocordycipitaceae</taxon>
        <taxon>Purpureocillium</taxon>
    </lineage>
</organism>
<feature type="region of interest" description="Disordered" evidence="1">
    <location>
        <begin position="476"/>
        <end position="538"/>
    </location>
</feature>
<dbReference type="EMBL" id="JAWRVI010000002">
    <property type="protein sequence ID" value="KAK4094969.1"/>
    <property type="molecule type" value="Genomic_DNA"/>
</dbReference>